<evidence type="ECO:0000313" key="2">
    <source>
        <dbReference type="EMBL" id="EJN57108.1"/>
    </source>
</evidence>
<evidence type="ECO:0000256" key="1">
    <source>
        <dbReference type="SAM" id="MobiDB-lite"/>
    </source>
</evidence>
<dbReference type="EMBL" id="ALJD01000016">
    <property type="protein sequence ID" value="EJN57108.1"/>
    <property type="molecule type" value="Genomic_DNA"/>
</dbReference>
<sequence>MCQTESHDGVDTERTESLSRRDSFSQQNKNVQYCWVITGTMVRPVSVTLVGDRLSVAAAFQQLDEMVSDVTREQWTEVPRGPDATTESPERPRLATDSDLDVAVERAASRLAFDSVPVDVLRLSMRVESTIARDVVATVLHNHLTDRARPVQVVIGNHRLTAHEELGDLQQRVWDAANGAVVAE</sequence>
<organism evidence="2 3">
    <name type="scientific">Halogranum salarium B-1</name>
    <dbReference type="NCBI Taxonomy" id="1210908"/>
    <lineage>
        <taxon>Archaea</taxon>
        <taxon>Methanobacteriati</taxon>
        <taxon>Methanobacteriota</taxon>
        <taxon>Stenosarchaea group</taxon>
        <taxon>Halobacteria</taxon>
        <taxon>Halobacteriales</taxon>
        <taxon>Haloferacaceae</taxon>
    </lineage>
</organism>
<feature type="region of interest" description="Disordered" evidence="1">
    <location>
        <begin position="76"/>
        <end position="95"/>
    </location>
</feature>
<feature type="region of interest" description="Disordered" evidence="1">
    <location>
        <begin position="1"/>
        <end position="23"/>
    </location>
</feature>
<proteinExistence type="predicted"/>
<accession>J2ZVP8</accession>
<reference evidence="2 3" key="1">
    <citation type="journal article" date="2012" name="J. Bacteriol.">
        <title>Draft Genome Sequence of the Extremely Halophilic Archaeon Halogranum salarium B-1T.</title>
        <authorList>
            <person name="Kim K.K."/>
            <person name="Lee K.C."/>
            <person name="Lee J.S."/>
        </authorList>
    </citation>
    <scope>NUCLEOTIDE SEQUENCE [LARGE SCALE GENOMIC DNA]</scope>
    <source>
        <strain evidence="2 3">B-1</strain>
    </source>
</reference>
<evidence type="ECO:0000313" key="3">
    <source>
        <dbReference type="Proteomes" id="UP000007813"/>
    </source>
</evidence>
<dbReference type="AlphaFoldDB" id="J2ZVP8"/>
<gene>
    <name evidence="2" type="ORF">HSB1_44940</name>
</gene>
<comment type="caution">
    <text evidence="2">The sequence shown here is derived from an EMBL/GenBank/DDBJ whole genome shotgun (WGS) entry which is preliminary data.</text>
</comment>
<protein>
    <submittedName>
        <fullName evidence="2">Uncharacterized protein</fullName>
    </submittedName>
</protein>
<dbReference type="Proteomes" id="UP000007813">
    <property type="component" value="Unassembled WGS sequence"/>
</dbReference>
<name>J2ZVP8_9EURY</name>